<accession>A0A6P2CRQ1</accession>
<dbReference type="InterPro" id="IPR009057">
    <property type="entry name" value="Homeodomain-like_sf"/>
</dbReference>
<organism evidence="1 2">
    <name type="scientific">Gemmata massiliana</name>
    <dbReference type="NCBI Taxonomy" id="1210884"/>
    <lineage>
        <taxon>Bacteria</taxon>
        <taxon>Pseudomonadati</taxon>
        <taxon>Planctomycetota</taxon>
        <taxon>Planctomycetia</taxon>
        <taxon>Gemmatales</taxon>
        <taxon>Gemmataceae</taxon>
        <taxon>Gemmata</taxon>
    </lineage>
</organism>
<protein>
    <submittedName>
        <fullName evidence="1">Transposase:: HTH_23</fullName>
    </submittedName>
</protein>
<reference evidence="1 2" key="1">
    <citation type="submission" date="2019-05" db="EMBL/GenBank/DDBJ databases">
        <authorList>
            <consortium name="Science for Life Laboratories"/>
        </authorList>
    </citation>
    <scope>NUCLEOTIDE SEQUENCE [LARGE SCALE GENOMIC DNA]</scope>
    <source>
        <strain evidence="1">Soil9</strain>
    </source>
</reference>
<dbReference type="AlphaFoldDB" id="A0A6P2CRQ1"/>
<dbReference type="Gene3D" id="1.10.10.60">
    <property type="entry name" value="Homeodomain-like"/>
    <property type="match status" value="1"/>
</dbReference>
<dbReference type="Pfam" id="PF13384">
    <property type="entry name" value="HTH_23"/>
    <property type="match status" value="1"/>
</dbReference>
<dbReference type="SUPFAM" id="SSF46689">
    <property type="entry name" value="Homeodomain-like"/>
    <property type="match status" value="1"/>
</dbReference>
<name>A0A6P2CRQ1_9BACT</name>
<dbReference type="Proteomes" id="UP000464178">
    <property type="component" value="Chromosome"/>
</dbReference>
<dbReference type="KEGG" id="gms:SOIL9_61150"/>
<keyword evidence="2" id="KW-1185">Reference proteome</keyword>
<evidence type="ECO:0000313" key="2">
    <source>
        <dbReference type="Proteomes" id="UP000464178"/>
    </source>
</evidence>
<dbReference type="EMBL" id="LR593886">
    <property type="protein sequence ID" value="VTR91599.1"/>
    <property type="molecule type" value="Genomic_DNA"/>
</dbReference>
<gene>
    <name evidence="1" type="ORF">SOIL9_61150</name>
</gene>
<dbReference type="RefSeq" id="WP_162666570.1">
    <property type="nucleotide sequence ID" value="NZ_LR593886.1"/>
</dbReference>
<proteinExistence type="predicted"/>
<sequence length="76" mass="8884">MRSPTLIRVQLPAIEAECLDTLFRSTDDRKFRDRLQIVLMAHRGRARQDIAADLGVHRKTFTRWINAYCDAEINRA</sequence>
<evidence type="ECO:0000313" key="1">
    <source>
        <dbReference type="EMBL" id="VTR91599.1"/>
    </source>
</evidence>